<evidence type="ECO:0000259" key="1">
    <source>
        <dbReference type="Pfam" id="PF00296"/>
    </source>
</evidence>
<accession>A0A7J5D5N8</accession>
<dbReference type="RefSeq" id="WP_151473859.1">
    <property type="nucleotide sequence ID" value="NZ_WBKG01000045.1"/>
</dbReference>
<dbReference type="Proteomes" id="UP000442990">
    <property type="component" value="Unassembled WGS sequence"/>
</dbReference>
<proteinExistence type="predicted"/>
<dbReference type="AlphaFoldDB" id="A0A7J5D5N8"/>
<name>A0A7J5D5N8_9ACTN</name>
<comment type="caution">
    <text evidence="2">The sequence shown here is derived from an EMBL/GenBank/DDBJ whole genome shotgun (WGS) entry which is preliminary data.</text>
</comment>
<keyword evidence="3" id="KW-1185">Reference proteome</keyword>
<dbReference type="GO" id="GO:0005829">
    <property type="term" value="C:cytosol"/>
    <property type="evidence" value="ECO:0007669"/>
    <property type="project" value="TreeGrafter"/>
</dbReference>
<feature type="domain" description="Luciferase-like" evidence="1">
    <location>
        <begin position="197"/>
        <end position="363"/>
    </location>
</feature>
<dbReference type="InterPro" id="IPR050766">
    <property type="entry name" value="Bact_Lucif_Oxidored"/>
</dbReference>
<organism evidence="2 3">
    <name type="scientific">Streptomyces triticiradicis</name>
    <dbReference type="NCBI Taxonomy" id="2651189"/>
    <lineage>
        <taxon>Bacteria</taxon>
        <taxon>Bacillati</taxon>
        <taxon>Actinomycetota</taxon>
        <taxon>Actinomycetes</taxon>
        <taxon>Kitasatosporales</taxon>
        <taxon>Streptomycetaceae</taxon>
        <taxon>Streptomyces</taxon>
    </lineage>
</organism>
<dbReference type="GO" id="GO:0016705">
    <property type="term" value="F:oxidoreductase activity, acting on paired donors, with incorporation or reduction of molecular oxygen"/>
    <property type="evidence" value="ECO:0007669"/>
    <property type="project" value="InterPro"/>
</dbReference>
<dbReference type="InterPro" id="IPR011251">
    <property type="entry name" value="Luciferase-like_dom"/>
</dbReference>
<dbReference type="Pfam" id="PF00296">
    <property type="entry name" value="Bac_luciferase"/>
    <property type="match status" value="2"/>
</dbReference>
<evidence type="ECO:0000313" key="2">
    <source>
        <dbReference type="EMBL" id="KAB1979043.1"/>
    </source>
</evidence>
<sequence>MPRTPLAVLDLIPRSSGDSISTAVRNTVELAQQAERFGYQRYWFAEHHLNPGVLGASPTVAISLVAASTSTIRLGSAGVQLGHRQPLAVVEEFGLLDAAYPGRLDLGLGRSIGRSKPPTAAEKASDRANVAAAESAFADRLREGPHSADRYTPNGLLIPKQFDVSRLMANSKGKLELLLDLLQQPGAYTPDYETQIDIITGLLAGAHTFEGTPARAFPGEGAAVQLWILGASGGSSATLAGERGLRFAASYHLSPTTVLDAVEAYRAAFRPSPELDAPYISVSADVVVGETDEEAAELAAGYGLWVHSIRTGAGAIPFPSSEEVAAHEWTEDDRELVRDRVATQLVGSPRTVADKLEQLRDATGARELAITTITHRHSDRVRSYRLLAEEWERRGN</sequence>
<dbReference type="InterPro" id="IPR036661">
    <property type="entry name" value="Luciferase-like_sf"/>
</dbReference>
<dbReference type="PANTHER" id="PTHR30137">
    <property type="entry name" value="LUCIFERASE-LIKE MONOOXYGENASE"/>
    <property type="match status" value="1"/>
</dbReference>
<dbReference type="EMBL" id="WBKG01000045">
    <property type="protein sequence ID" value="KAB1979043.1"/>
    <property type="molecule type" value="Genomic_DNA"/>
</dbReference>
<dbReference type="Gene3D" id="3.20.20.30">
    <property type="entry name" value="Luciferase-like domain"/>
    <property type="match status" value="1"/>
</dbReference>
<evidence type="ECO:0000313" key="3">
    <source>
        <dbReference type="Proteomes" id="UP000442990"/>
    </source>
</evidence>
<dbReference type="SUPFAM" id="SSF51679">
    <property type="entry name" value="Bacterial luciferase-like"/>
    <property type="match status" value="2"/>
</dbReference>
<feature type="domain" description="Luciferase-like" evidence="1">
    <location>
        <begin position="17"/>
        <end position="113"/>
    </location>
</feature>
<reference evidence="2 3" key="1">
    <citation type="submission" date="2019-09" db="EMBL/GenBank/DDBJ databases">
        <title>Isolation and identification of active actinomycetes.</title>
        <authorList>
            <person name="Yu Z."/>
            <person name="Han C."/>
            <person name="Yu B."/>
        </authorList>
    </citation>
    <scope>NUCLEOTIDE SEQUENCE [LARGE SCALE GENOMIC DNA]</scope>
    <source>
        <strain evidence="2 3">NEAU-H2</strain>
    </source>
</reference>
<gene>
    <name evidence="2" type="ORF">F8144_37275</name>
</gene>
<protein>
    <submittedName>
        <fullName evidence="2">LLM class flavin-dependent oxidoreductase</fullName>
    </submittedName>
</protein>
<dbReference type="PANTHER" id="PTHR30137:SF6">
    <property type="entry name" value="LUCIFERASE-LIKE MONOOXYGENASE"/>
    <property type="match status" value="1"/>
</dbReference>